<sequence>MMHTHDTQVFKSYKRIGGATVAGNGERGARYSSEQSHGAAVQRLSPSVGCGAPWRSGATEARRRTRRRPRRTRERGRNYRQRDSGAQEAATEERRWRDRGRNEDWTVARRWLLHFRRWRNGGCLLFACCSVAEQDRRPKLRGWRRNRRRRGRWRGRLTEGTVGDRFAREKMMNSEGSRDLGT</sequence>
<gene>
    <name evidence="2" type="ORF">DEO72_LG6g1374</name>
</gene>
<accession>A0A4D6M6Z6</accession>
<feature type="region of interest" description="Disordered" evidence="1">
    <location>
        <begin position="25"/>
        <end position="97"/>
    </location>
</feature>
<evidence type="ECO:0000256" key="1">
    <source>
        <dbReference type="SAM" id="MobiDB-lite"/>
    </source>
</evidence>
<evidence type="ECO:0000313" key="2">
    <source>
        <dbReference type="EMBL" id="QCD96667.1"/>
    </source>
</evidence>
<proteinExistence type="predicted"/>
<feature type="compositionally biased region" description="Basic residues" evidence="1">
    <location>
        <begin position="63"/>
        <end position="74"/>
    </location>
</feature>
<protein>
    <submittedName>
        <fullName evidence="2">Uncharacterized protein</fullName>
    </submittedName>
</protein>
<name>A0A4D6M6Z6_VIGUN</name>
<dbReference type="Proteomes" id="UP000501690">
    <property type="component" value="Linkage Group LG6"/>
</dbReference>
<feature type="compositionally biased region" description="Basic and acidic residues" evidence="1">
    <location>
        <begin position="75"/>
        <end position="97"/>
    </location>
</feature>
<keyword evidence="3" id="KW-1185">Reference proteome</keyword>
<organism evidence="2 3">
    <name type="scientific">Vigna unguiculata</name>
    <name type="common">Cowpea</name>
    <dbReference type="NCBI Taxonomy" id="3917"/>
    <lineage>
        <taxon>Eukaryota</taxon>
        <taxon>Viridiplantae</taxon>
        <taxon>Streptophyta</taxon>
        <taxon>Embryophyta</taxon>
        <taxon>Tracheophyta</taxon>
        <taxon>Spermatophyta</taxon>
        <taxon>Magnoliopsida</taxon>
        <taxon>eudicotyledons</taxon>
        <taxon>Gunneridae</taxon>
        <taxon>Pentapetalae</taxon>
        <taxon>rosids</taxon>
        <taxon>fabids</taxon>
        <taxon>Fabales</taxon>
        <taxon>Fabaceae</taxon>
        <taxon>Papilionoideae</taxon>
        <taxon>50 kb inversion clade</taxon>
        <taxon>NPAAA clade</taxon>
        <taxon>indigoferoid/millettioid clade</taxon>
        <taxon>Phaseoleae</taxon>
        <taxon>Vigna</taxon>
    </lineage>
</organism>
<evidence type="ECO:0000313" key="3">
    <source>
        <dbReference type="Proteomes" id="UP000501690"/>
    </source>
</evidence>
<dbReference type="EMBL" id="CP039350">
    <property type="protein sequence ID" value="QCD96667.1"/>
    <property type="molecule type" value="Genomic_DNA"/>
</dbReference>
<reference evidence="2 3" key="1">
    <citation type="submission" date="2019-04" db="EMBL/GenBank/DDBJ databases">
        <title>An improved genome assembly and genetic linkage map for asparagus bean, Vigna unguiculata ssp. sesquipedialis.</title>
        <authorList>
            <person name="Xia Q."/>
            <person name="Zhang R."/>
            <person name="Dong Y."/>
        </authorList>
    </citation>
    <scope>NUCLEOTIDE SEQUENCE [LARGE SCALE GENOMIC DNA]</scope>
    <source>
        <tissue evidence="2">Leaf</tissue>
    </source>
</reference>
<dbReference type="AlphaFoldDB" id="A0A4D6M6Z6"/>